<dbReference type="EMBL" id="JACVVD010000002">
    <property type="protein sequence ID" value="MBD0379818.1"/>
    <property type="molecule type" value="Genomic_DNA"/>
</dbReference>
<dbReference type="RefSeq" id="WP_188173605.1">
    <property type="nucleotide sequence ID" value="NZ_JACVVD010000002.1"/>
</dbReference>
<comment type="caution">
    <text evidence="1">The sequence shown here is derived from an EMBL/GenBank/DDBJ whole genome shotgun (WGS) entry which is preliminary data.</text>
</comment>
<accession>A0A926KMG0</accession>
<name>A0A926KMG0_9BACL</name>
<gene>
    <name evidence="1" type="ORF">ICC18_06810</name>
</gene>
<dbReference type="AlphaFoldDB" id="A0A926KMG0"/>
<proteinExistence type="predicted"/>
<evidence type="ECO:0000313" key="1">
    <source>
        <dbReference type="EMBL" id="MBD0379818.1"/>
    </source>
</evidence>
<keyword evidence="2" id="KW-1185">Reference proteome</keyword>
<dbReference type="Proteomes" id="UP000650466">
    <property type="component" value="Unassembled WGS sequence"/>
</dbReference>
<protein>
    <submittedName>
        <fullName evidence="1">Spore germination protein</fullName>
    </submittedName>
</protein>
<sequence>MPSSIVFNMINVNSLNTNANIGIGENAQSSWDSHSKTNVGTGENIGVVCTANMVNIIYDNDFIDSPINDQDFKPAVTNQA</sequence>
<dbReference type="InterPro" id="IPR019618">
    <property type="entry name" value="Spore_germination_GerPA"/>
</dbReference>
<reference evidence="1" key="1">
    <citation type="submission" date="2020-09" db="EMBL/GenBank/DDBJ databases">
        <title>Draft Genome Sequence of Paenibacillus sp. WST5.</title>
        <authorList>
            <person name="Bao Z."/>
        </authorList>
    </citation>
    <scope>NUCLEOTIDE SEQUENCE</scope>
    <source>
        <strain evidence="1">WST5</strain>
    </source>
</reference>
<organism evidence="1 2">
    <name type="scientific">Paenibacillus sedimenti</name>
    <dbReference type="NCBI Taxonomy" id="2770274"/>
    <lineage>
        <taxon>Bacteria</taxon>
        <taxon>Bacillati</taxon>
        <taxon>Bacillota</taxon>
        <taxon>Bacilli</taxon>
        <taxon>Bacillales</taxon>
        <taxon>Paenibacillaceae</taxon>
        <taxon>Paenibacillus</taxon>
    </lineage>
</organism>
<evidence type="ECO:0000313" key="2">
    <source>
        <dbReference type="Proteomes" id="UP000650466"/>
    </source>
</evidence>
<dbReference type="Pfam" id="PF10676">
    <property type="entry name" value="gerPA"/>
    <property type="match status" value="1"/>
</dbReference>